<evidence type="ECO:0000256" key="1">
    <source>
        <dbReference type="ARBA" id="ARBA00023002"/>
    </source>
</evidence>
<dbReference type="GO" id="GO:0016627">
    <property type="term" value="F:oxidoreductase activity, acting on the CH-CH group of donors"/>
    <property type="evidence" value="ECO:0007669"/>
    <property type="project" value="TreeGrafter"/>
</dbReference>
<sequence length="146" mass="15751">MDLDDIKAKAQALSPWAHFATVGADGKPDVVPVHPCWEGDVLWTMAGTTSVKARNIAANPNVALHWQVTEAGDGVEIWGTATVHADLETKRRLWNGVFDYDLNAFAPGGPDGSPDTCFIAVHPERALYLATYGMGGSFRWQRGGNS</sequence>
<feature type="domain" description="Pyridoxamine 5'-phosphate oxidase N-terminal" evidence="2">
    <location>
        <begin position="17"/>
        <end position="128"/>
    </location>
</feature>
<dbReference type="InterPro" id="IPR052019">
    <property type="entry name" value="F420H2_bilvrd_red/Heme_oxyg"/>
</dbReference>
<dbReference type="Pfam" id="PF01243">
    <property type="entry name" value="PNPOx_N"/>
    <property type="match status" value="1"/>
</dbReference>
<dbReference type="InterPro" id="IPR012349">
    <property type="entry name" value="Split_barrel_FMN-bd"/>
</dbReference>
<accession>A0A6J6FTY3</accession>
<dbReference type="PANTHER" id="PTHR35176:SF6">
    <property type="entry name" value="HEME OXYGENASE HI_0854-RELATED"/>
    <property type="match status" value="1"/>
</dbReference>
<keyword evidence="1" id="KW-0560">Oxidoreductase</keyword>
<dbReference type="EMBL" id="CAEZSR010000208">
    <property type="protein sequence ID" value="CAB4588068.1"/>
    <property type="molecule type" value="Genomic_DNA"/>
</dbReference>
<reference evidence="3" key="1">
    <citation type="submission" date="2020-05" db="EMBL/GenBank/DDBJ databases">
        <authorList>
            <person name="Chiriac C."/>
            <person name="Salcher M."/>
            <person name="Ghai R."/>
            <person name="Kavagutti S V."/>
        </authorList>
    </citation>
    <scope>NUCLEOTIDE SEQUENCE</scope>
</reference>
<dbReference type="GO" id="GO:0005829">
    <property type="term" value="C:cytosol"/>
    <property type="evidence" value="ECO:0007669"/>
    <property type="project" value="TreeGrafter"/>
</dbReference>
<protein>
    <submittedName>
        <fullName evidence="3">Unannotated protein</fullName>
    </submittedName>
</protein>
<dbReference type="SUPFAM" id="SSF50475">
    <property type="entry name" value="FMN-binding split barrel"/>
    <property type="match status" value="1"/>
</dbReference>
<name>A0A6J6FTY3_9ZZZZ</name>
<proteinExistence type="predicted"/>
<dbReference type="AlphaFoldDB" id="A0A6J6FTY3"/>
<dbReference type="InterPro" id="IPR011576">
    <property type="entry name" value="Pyridox_Oxase_N"/>
</dbReference>
<dbReference type="PANTHER" id="PTHR35176">
    <property type="entry name" value="HEME OXYGENASE HI_0854-RELATED"/>
    <property type="match status" value="1"/>
</dbReference>
<organism evidence="3">
    <name type="scientific">freshwater metagenome</name>
    <dbReference type="NCBI Taxonomy" id="449393"/>
    <lineage>
        <taxon>unclassified sequences</taxon>
        <taxon>metagenomes</taxon>
        <taxon>ecological metagenomes</taxon>
    </lineage>
</organism>
<evidence type="ECO:0000259" key="2">
    <source>
        <dbReference type="Pfam" id="PF01243"/>
    </source>
</evidence>
<gene>
    <name evidence="3" type="ORF">UFOPK1493_03574</name>
</gene>
<dbReference type="GO" id="GO:0070967">
    <property type="term" value="F:coenzyme F420 binding"/>
    <property type="evidence" value="ECO:0007669"/>
    <property type="project" value="TreeGrafter"/>
</dbReference>
<evidence type="ECO:0000313" key="3">
    <source>
        <dbReference type="EMBL" id="CAB4588068.1"/>
    </source>
</evidence>
<dbReference type="Gene3D" id="2.30.110.10">
    <property type="entry name" value="Electron Transport, Fmn-binding Protein, Chain A"/>
    <property type="match status" value="1"/>
</dbReference>